<evidence type="ECO:0000256" key="1">
    <source>
        <dbReference type="SAM" id="SignalP"/>
    </source>
</evidence>
<feature type="signal peptide" evidence="1">
    <location>
        <begin position="1"/>
        <end position="17"/>
    </location>
</feature>
<keyword evidence="3" id="KW-1185">Reference proteome</keyword>
<proteinExistence type="predicted"/>
<feature type="chain" id="PRO_5023059805" description="Secreted protein" evidence="1">
    <location>
        <begin position="18"/>
        <end position="93"/>
    </location>
</feature>
<name>A0A5C5ZX82_9BACT</name>
<organism evidence="2 3">
    <name type="scientific">Neorhodopirellula pilleata</name>
    <dbReference type="NCBI Taxonomy" id="2714738"/>
    <lineage>
        <taxon>Bacteria</taxon>
        <taxon>Pseudomonadati</taxon>
        <taxon>Planctomycetota</taxon>
        <taxon>Planctomycetia</taxon>
        <taxon>Pirellulales</taxon>
        <taxon>Pirellulaceae</taxon>
        <taxon>Neorhodopirellula</taxon>
    </lineage>
</organism>
<evidence type="ECO:0000313" key="2">
    <source>
        <dbReference type="EMBL" id="TWT92242.1"/>
    </source>
</evidence>
<evidence type="ECO:0000313" key="3">
    <source>
        <dbReference type="Proteomes" id="UP000316213"/>
    </source>
</evidence>
<evidence type="ECO:0008006" key="4">
    <source>
        <dbReference type="Google" id="ProtNLM"/>
    </source>
</evidence>
<gene>
    <name evidence="2" type="ORF">Pla100_47790</name>
</gene>
<dbReference type="EMBL" id="SJPM01000012">
    <property type="protein sequence ID" value="TWT92242.1"/>
    <property type="molecule type" value="Genomic_DNA"/>
</dbReference>
<dbReference type="AlphaFoldDB" id="A0A5C5ZX82"/>
<accession>A0A5C5ZX82</accession>
<reference evidence="2 3" key="1">
    <citation type="submission" date="2019-02" db="EMBL/GenBank/DDBJ databases">
        <title>Deep-cultivation of Planctomycetes and their phenomic and genomic characterization uncovers novel biology.</title>
        <authorList>
            <person name="Wiegand S."/>
            <person name="Jogler M."/>
            <person name="Boedeker C."/>
            <person name="Pinto D."/>
            <person name="Vollmers J."/>
            <person name="Rivas-Marin E."/>
            <person name="Kohn T."/>
            <person name="Peeters S.H."/>
            <person name="Heuer A."/>
            <person name="Rast P."/>
            <person name="Oberbeckmann S."/>
            <person name="Bunk B."/>
            <person name="Jeske O."/>
            <person name="Meyerdierks A."/>
            <person name="Storesund J.E."/>
            <person name="Kallscheuer N."/>
            <person name="Luecker S."/>
            <person name="Lage O.M."/>
            <person name="Pohl T."/>
            <person name="Merkel B.J."/>
            <person name="Hornburger P."/>
            <person name="Mueller R.-W."/>
            <person name="Bruemmer F."/>
            <person name="Labrenz M."/>
            <person name="Spormann A.M."/>
            <person name="Op Den Camp H."/>
            <person name="Overmann J."/>
            <person name="Amann R."/>
            <person name="Jetten M.S.M."/>
            <person name="Mascher T."/>
            <person name="Medema M.H."/>
            <person name="Devos D.P."/>
            <person name="Kaster A.-K."/>
            <person name="Ovreas L."/>
            <person name="Rohde M."/>
            <person name="Galperin M.Y."/>
            <person name="Jogler C."/>
        </authorList>
    </citation>
    <scope>NUCLEOTIDE SEQUENCE [LARGE SCALE GENOMIC DNA]</scope>
    <source>
        <strain evidence="2 3">Pla100</strain>
    </source>
</reference>
<keyword evidence="1" id="KW-0732">Signal</keyword>
<protein>
    <recommendedName>
        <fullName evidence="4">Secreted protein</fullName>
    </recommendedName>
</protein>
<dbReference type="Proteomes" id="UP000316213">
    <property type="component" value="Unassembled WGS sequence"/>
</dbReference>
<sequence length="93" mass="10328" precursor="true">MALILVLVLALMVGTFAASVTSLASHERRHELQRQSHADLRAAIEAVAQSGLLTQENDTMKLPLNEPSRSWIEVKRISSSSEEPKYTAELVER</sequence>
<comment type="caution">
    <text evidence="2">The sequence shown here is derived from an EMBL/GenBank/DDBJ whole genome shotgun (WGS) entry which is preliminary data.</text>
</comment>